<dbReference type="InterPro" id="IPR001128">
    <property type="entry name" value="Cyt_P450"/>
</dbReference>
<evidence type="ECO:0000256" key="2">
    <source>
        <dbReference type="ARBA" id="ARBA00005179"/>
    </source>
</evidence>
<feature type="binding site" description="axial binding residue" evidence="9">
    <location>
        <position position="179"/>
    </location>
    <ligand>
        <name>heme</name>
        <dbReference type="ChEBI" id="CHEBI:30413"/>
    </ligand>
    <ligandPart>
        <name>Fe</name>
        <dbReference type="ChEBI" id="CHEBI:18248"/>
    </ligandPart>
</feature>
<evidence type="ECO:0000256" key="6">
    <source>
        <dbReference type="ARBA" id="ARBA00023002"/>
    </source>
</evidence>
<evidence type="ECO:0000256" key="5">
    <source>
        <dbReference type="ARBA" id="ARBA00022723"/>
    </source>
</evidence>
<dbReference type="AlphaFoldDB" id="A0A0C9V6S4"/>
<dbReference type="Gene3D" id="1.10.630.10">
    <property type="entry name" value="Cytochrome P450"/>
    <property type="match status" value="1"/>
</dbReference>
<evidence type="ECO:0000313" key="12">
    <source>
        <dbReference type="Proteomes" id="UP000054279"/>
    </source>
</evidence>
<evidence type="ECO:0000256" key="1">
    <source>
        <dbReference type="ARBA" id="ARBA00001971"/>
    </source>
</evidence>
<dbReference type="EMBL" id="KN837216">
    <property type="protein sequence ID" value="KIJ33160.1"/>
    <property type="molecule type" value="Genomic_DNA"/>
</dbReference>
<evidence type="ECO:0000256" key="3">
    <source>
        <dbReference type="ARBA" id="ARBA00010617"/>
    </source>
</evidence>
<keyword evidence="7 9" id="KW-0408">Iron</keyword>
<evidence type="ECO:0000256" key="8">
    <source>
        <dbReference type="ARBA" id="ARBA00023033"/>
    </source>
</evidence>
<keyword evidence="12" id="KW-1185">Reference proteome</keyword>
<accession>A0A0C9V6S4</accession>
<dbReference type="PRINTS" id="PR00463">
    <property type="entry name" value="EP450I"/>
</dbReference>
<dbReference type="Pfam" id="PF00067">
    <property type="entry name" value="p450"/>
    <property type="match status" value="1"/>
</dbReference>
<evidence type="ECO:0000256" key="4">
    <source>
        <dbReference type="ARBA" id="ARBA00022617"/>
    </source>
</evidence>
<dbReference type="Proteomes" id="UP000054279">
    <property type="component" value="Unassembled WGS sequence"/>
</dbReference>
<evidence type="ECO:0000256" key="7">
    <source>
        <dbReference type="ARBA" id="ARBA00023004"/>
    </source>
</evidence>
<dbReference type="PROSITE" id="PS00086">
    <property type="entry name" value="CYTOCHROME_P450"/>
    <property type="match status" value="1"/>
</dbReference>
<keyword evidence="8 10" id="KW-0503">Monooxygenase</keyword>
<dbReference type="GO" id="GO:0004497">
    <property type="term" value="F:monooxygenase activity"/>
    <property type="evidence" value="ECO:0007669"/>
    <property type="project" value="UniProtKB-KW"/>
</dbReference>
<gene>
    <name evidence="11" type="ORF">M422DRAFT_264873</name>
</gene>
<name>A0A0C9V6S4_SPHS4</name>
<comment type="cofactor">
    <cofactor evidence="1 9">
        <name>heme</name>
        <dbReference type="ChEBI" id="CHEBI:30413"/>
    </cofactor>
</comment>
<comment type="pathway">
    <text evidence="2">Secondary metabolite biosynthesis.</text>
</comment>
<proteinExistence type="inferred from homology"/>
<dbReference type="InterPro" id="IPR017972">
    <property type="entry name" value="Cyt_P450_CS"/>
</dbReference>
<dbReference type="PANTHER" id="PTHR24305:SF166">
    <property type="entry name" value="CYTOCHROME P450 12A4, MITOCHONDRIAL-RELATED"/>
    <property type="match status" value="1"/>
</dbReference>
<keyword evidence="6 10" id="KW-0560">Oxidoreductase</keyword>
<comment type="similarity">
    <text evidence="3 10">Belongs to the cytochrome P450 family.</text>
</comment>
<protein>
    <recommendedName>
        <fullName evidence="13">Cytochrome P450</fullName>
    </recommendedName>
</protein>
<dbReference type="OrthoDB" id="1470350at2759"/>
<dbReference type="GO" id="GO:0005506">
    <property type="term" value="F:iron ion binding"/>
    <property type="evidence" value="ECO:0007669"/>
    <property type="project" value="InterPro"/>
</dbReference>
<dbReference type="InterPro" id="IPR050121">
    <property type="entry name" value="Cytochrome_P450_monoxygenase"/>
</dbReference>
<keyword evidence="5 9" id="KW-0479">Metal-binding</keyword>
<dbReference type="GO" id="GO:0020037">
    <property type="term" value="F:heme binding"/>
    <property type="evidence" value="ECO:0007669"/>
    <property type="project" value="InterPro"/>
</dbReference>
<evidence type="ECO:0000256" key="10">
    <source>
        <dbReference type="RuleBase" id="RU000461"/>
    </source>
</evidence>
<dbReference type="PRINTS" id="PR00385">
    <property type="entry name" value="P450"/>
</dbReference>
<evidence type="ECO:0000313" key="11">
    <source>
        <dbReference type="EMBL" id="KIJ33160.1"/>
    </source>
</evidence>
<dbReference type="PANTHER" id="PTHR24305">
    <property type="entry name" value="CYTOCHROME P450"/>
    <property type="match status" value="1"/>
</dbReference>
<organism evidence="11 12">
    <name type="scientific">Sphaerobolus stellatus (strain SS14)</name>
    <dbReference type="NCBI Taxonomy" id="990650"/>
    <lineage>
        <taxon>Eukaryota</taxon>
        <taxon>Fungi</taxon>
        <taxon>Dikarya</taxon>
        <taxon>Basidiomycota</taxon>
        <taxon>Agaricomycotina</taxon>
        <taxon>Agaricomycetes</taxon>
        <taxon>Phallomycetidae</taxon>
        <taxon>Geastrales</taxon>
        <taxon>Sphaerobolaceae</taxon>
        <taxon>Sphaerobolus</taxon>
    </lineage>
</organism>
<dbReference type="InterPro" id="IPR036396">
    <property type="entry name" value="Cyt_P450_sf"/>
</dbReference>
<dbReference type="GO" id="GO:0016705">
    <property type="term" value="F:oxidoreductase activity, acting on paired donors, with incorporation or reduction of molecular oxygen"/>
    <property type="evidence" value="ECO:0007669"/>
    <property type="project" value="InterPro"/>
</dbReference>
<keyword evidence="4 9" id="KW-0349">Heme</keyword>
<dbReference type="SUPFAM" id="SSF48264">
    <property type="entry name" value="Cytochrome P450"/>
    <property type="match status" value="1"/>
</dbReference>
<sequence>MSTDAKHKLSEEELLAQTTVLTIAGHDTTANTLSWVLYELAQHPIAQTKLRDEVKAFRVSHGDRDIHAGDFDVSFPYTTATLRFLPIVIHLLRKASNDDTIPLSKPLKTRHGKEISSISVKRGQVVLTSLWGYNRLEEIWGNDPDIWRPERFLTKGESTKHSVGVYGNLASFSSGVHSCIGWRFAIIELHSILITLIERFEFLPAPDVTVLPVPAGTVMPMVKGEEDKGPQVPITIRSL</sequence>
<dbReference type="HOGENOM" id="CLU_001570_5_11_1"/>
<evidence type="ECO:0008006" key="13">
    <source>
        <dbReference type="Google" id="ProtNLM"/>
    </source>
</evidence>
<evidence type="ECO:0000256" key="9">
    <source>
        <dbReference type="PIRSR" id="PIRSR602401-1"/>
    </source>
</evidence>
<reference evidence="11 12" key="1">
    <citation type="submission" date="2014-06" db="EMBL/GenBank/DDBJ databases">
        <title>Evolutionary Origins and Diversification of the Mycorrhizal Mutualists.</title>
        <authorList>
            <consortium name="DOE Joint Genome Institute"/>
            <consortium name="Mycorrhizal Genomics Consortium"/>
            <person name="Kohler A."/>
            <person name="Kuo A."/>
            <person name="Nagy L.G."/>
            <person name="Floudas D."/>
            <person name="Copeland A."/>
            <person name="Barry K.W."/>
            <person name="Cichocki N."/>
            <person name="Veneault-Fourrey C."/>
            <person name="LaButti K."/>
            <person name="Lindquist E.A."/>
            <person name="Lipzen A."/>
            <person name="Lundell T."/>
            <person name="Morin E."/>
            <person name="Murat C."/>
            <person name="Riley R."/>
            <person name="Ohm R."/>
            <person name="Sun H."/>
            <person name="Tunlid A."/>
            <person name="Henrissat B."/>
            <person name="Grigoriev I.V."/>
            <person name="Hibbett D.S."/>
            <person name="Martin F."/>
        </authorList>
    </citation>
    <scope>NUCLEOTIDE SEQUENCE [LARGE SCALE GENOMIC DNA]</scope>
    <source>
        <strain evidence="11 12">SS14</strain>
    </source>
</reference>
<dbReference type="InterPro" id="IPR002401">
    <property type="entry name" value="Cyt_P450_E_grp-I"/>
</dbReference>